<name>A0A0J1GNF0_9GAMM</name>
<dbReference type="EMBL" id="LDOV01000016">
    <property type="protein sequence ID" value="KLV01245.1"/>
    <property type="molecule type" value="Genomic_DNA"/>
</dbReference>
<comment type="caution">
    <text evidence="2">The sequence shown here is derived from an EMBL/GenBank/DDBJ whole genome shotgun (WGS) entry which is preliminary data.</text>
</comment>
<organism evidence="2 3">
    <name type="scientific">Photobacterium aphoticum</name>
    <dbReference type="NCBI Taxonomy" id="754436"/>
    <lineage>
        <taxon>Bacteria</taxon>
        <taxon>Pseudomonadati</taxon>
        <taxon>Pseudomonadota</taxon>
        <taxon>Gammaproteobacteria</taxon>
        <taxon>Vibrionales</taxon>
        <taxon>Vibrionaceae</taxon>
        <taxon>Photobacterium</taxon>
    </lineage>
</organism>
<dbReference type="PATRIC" id="fig|754436.4.peg.1896"/>
<dbReference type="Proteomes" id="UP000036426">
    <property type="component" value="Unassembled WGS sequence"/>
</dbReference>
<dbReference type="OrthoDB" id="7068911at2"/>
<accession>A0A0J1GNF0</accession>
<keyword evidence="3" id="KW-1185">Reference proteome</keyword>
<evidence type="ECO:0000256" key="1">
    <source>
        <dbReference type="SAM" id="SignalP"/>
    </source>
</evidence>
<evidence type="ECO:0000313" key="3">
    <source>
        <dbReference type="Proteomes" id="UP000036426"/>
    </source>
</evidence>
<feature type="signal peptide" evidence="1">
    <location>
        <begin position="1"/>
        <end position="20"/>
    </location>
</feature>
<evidence type="ECO:0000313" key="2">
    <source>
        <dbReference type="EMBL" id="KLV01245.1"/>
    </source>
</evidence>
<proteinExistence type="predicted"/>
<sequence>MKTRIATVAWLSAVVGMSHAGDVFALTEAEQRLCQAYQRGDSVVVLGEAPVDDSEWYADWSAYLNEAIATYGESVQVVSAQSAPHFPVAQYSVLMGQRAKPSYVLEEVVEPQVYTYVHAVYTGEDIPEEVKAFKPQHVDNLFDKVCLPQ</sequence>
<gene>
    <name evidence="2" type="ORF">ABT58_08985</name>
</gene>
<feature type="chain" id="PRO_5005251788" evidence="1">
    <location>
        <begin position="21"/>
        <end position="149"/>
    </location>
</feature>
<reference evidence="2 3" key="1">
    <citation type="submission" date="2015-05" db="EMBL/GenBank/DDBJ databases">
        <title>Photobacterium galathea sp. nov.</title>
        <authorList>
            <person name="Machado H."/>
            <person name="Gram L."/>
        </authorList>
    </citation>
    <scope>NUCLEOTIDE SEQUENCE [LARGE SCALE GENOMIC DNA]</scope>
    <source>
        <strain evidence="2 3">DSM 25995</strain>
    </source>
</reference>
<dbReference type="RefSeq" id="WP_047874038.1">
    <property type="nucleotide sequence ID" value="NZ_BMYC01000009.1"/>
</dbReference>
<protein>
    <submittedName>
        <fullName evidence="2">Uncharacterized protein</fullName>
    </submittedName>
</protein>
<dbReference type="AlphaFoldDB" id="A0A0J1GNF0"/>
<keyword evidence="1" id="KW-0732">Signal</keyword>